<dbReference type="Proteomes" id="UP000253594">
    <property type="component" value="Unassembled WGS sequence"/>
</dbReference>
<proteinExistence type="predicted"/>
<evidence type="ECO:0000313" key="2">
    <source>
        <dbReference type="EMBL" id="RCI74258.1"/>
    </source>
</evidence>
<dbReference type="AlphaFoldDB" id="A0A367MA58"/>
<evidence type="ECO:0000313" key="3">
    <source>
        <dbReference type="Proteomes" id="UP000253594"/>
    </source>
</evidence>
<reference evidence="2 3" key="1">
    <citation type="submission" date="2018-07" db="EMBL/GenBank/DDBJ databases">
        <title>Mechanisms of high-level aminoglycoside resistance among Gram-negative pathogens in Brazil.</title>
        <authorList>
            <person name="Ballaben A.S."/>
            <person name="Darini A.L.C."/>
            <person name="Doi Y."/>
        </authorList>
    </citation>
    <scope>NUCLEOTIDE SEQUENCE [LARGE SCALE GENOMIC DNA]</scope>
    <source>
        <strain evidence="2 3">B2-305</strain>
    </source>
</reference>
<feature type="non-terminal residue" evidence="2">
    <location>
        <position position="356"/>
    </location>
</feature>
<keyword evidence="1" id="KW-0175">Coiled coil</keyword>
<accession>A0A367MA58</accession>
<organism evidence="2 3">
    <name type="scientific">Pseudomonas aeruginosa</name>
    <dbReference type="NCBI Taxonomy" id="287"/>
    <lineage>
        <taxon>Bacteria</taxon>
        <taxon>Pseudomonadati</taxon>
        <taxon>Pseudomonadota</taxon>
        <taxon>Gammaproteobacteria</taxon>
        <taxon>Pseudomonadales</taxon>
        <taxon>Pseudomonadaceae</taxon>
        <taxon>Pseudomonas</taxon>
    </lineage>
</organism>
<feature type="coiled-coil region" evidence="1">
    <location>
        <begin position="170"/>
        <end position="204"/>
    </location>
</feature>
<protein>
    <submittedName>
        <fullName evidence="2">Phage tail protein</fullName>
    </submittedName>
</protein>
<dbReference type="EMBL" id="QORE01000411">
    <property type="protein sequence ID" value="RCI74258.1"/>
    <property type="molecule type" value="Genomic_DNA"/>
</dbReference>
<feature type="coiled-coil region" evidence="1">
    <location>
        <begin position="73"/>
        <end position="100"/>
    </location>
</feature>
<sequence length="356" mass="37858">MASNQLSLGLLIGGAVSGSLNAAFRTVEGSIDQLQAKGRELDLFKAQTKAALELGNTQRRSSLRAYGEQQRVGAALESQHAAATARLASLNRELAAADQARTRRLATQSAEMDRLRYLQWQLAQEANRQAEGGNKGEAKRLRGQAQAAAELYRQRQAQAAADNKADAEKVRGIQRRIEVAQREAQQAKRSLADQQTEMGRLRNVLRDNAREAGRLGDAFRQAAREAQGIKLQASGMARLEAGKSGMRSTVGQAVAGTAALAVPTKISADYQAIVRDIAIKAGVAGSAEERDLSRTVITTSRDTGMARNQVADVINQLVSAGMELDVASGFAPVAAKFVVGPGAGGVDTARLMQALQ</sequence>
<comment type="caution">
    <text evidence="2">The sequence shown here is derived from an EMBL/GenBank/DDBJ whole genome shotgun (WGS) entry which is preliminary data.</text>
</comment>
<gene>
    <name evidence="2" type="ORF">DT376_13945</name>
</gene>
<evidence type="ECO:0000256" key="1">
    <source>
        <dbReference type="SAM" id="Coils"/>
    </source>
</evidence>
<name>A0A367MA58_PSEAI</name>